<dbReference type="FunFam" id="3.90.700.10:FF:000002">
    <property type="entry name" value="L-aspartate oxidase"/>
    <property type="match status" value="1"/>
</dbReference>
<dbReference type="InterPro" id="IPR037099">
    <property type="entry name" value="Fum_R/Succ_DH_flav-like_C_sf"/>
</dbReference>
<dbReference type="InterPro" id="IPR027477">
    <property type="entry name" value="Succ_DH/fumarate_Rdtase_cat_sf"/>
</dbReference>
<reference evidence="17" key="1">
    <citation type="submission" date="2017-09" db="EMBL/GenBank/DDBJ databases">
        <title>Metaegenomics of thermophilic ammonia-oxidizing enrichment culture.</title>
        <authorList>
            <person name="Kato S."/>
            <person name="Suzuki K."/>
        </authorList>
    </citation>
    <scope>NUCLEOTIDE SEQUENCE [LARGE SCALE GENOMIC DNA]</scope>
</reference>
<dbReference type="GO" id="GO:0005737">
    <property type="term" value="C:cytoplasm"/>
    <property type="evidence" value="ECO:0007669"/>
    <property type="project" value="UniProtKB-SubCell"/>
</dbReference>
<gene>
    <name evidence="16" type="primary">nadB</name>
    <name evidence="16" type="ORF">HRbin17_01828</name>
</gene>
<keyword evidence="7 12" id="KW-0274">FAD</keyword>
<dbReference type="PRINTS" id="PR00368">
    <property type="entry name" value="FADPNR"/>
</dbReference>
<feature type="active site" description="Proton acceptor" evidence="11">
    <location>
        <position position="276"/>
    </location>
</feature>
<comment type="subcellular location">
    <subcellularLocation>
        <location evidence="12">Cytoplasm</location>
    </subcellularLocation>
</comment>
<feature type="domain" description="FAD-dependent oxidoreductase 2 FAD-binding" evidence="14">
    <location>
        <begin position="10"/>
        <end position="378"/>
    </location>
</feature>
<evidence type="ECO:0000256" key="12">
    <source>
        <dbReference type="RuleBase" id="RU362049"/>
    </source>
</evidence>
<evidence type="ECO:0000256" key="5">
    <source>
        <dbReference type="ARBA" id="ARBA00022630"/>
    </source>
</evidence>
<dbReference type="Gene3D" id="3.50.50.60">
    <property type="entry name" value="FAD/NAD(P)-binding domain"/>
    <property type="match status" value="1"/>
</dbReference>
<dbReference type="InterPro" id="IPR036188">
    <property type="entry name" value="FAD/NAD-bd_sf"/>
</dbReference>
<comment type="cofactor">
    <cofactor evidence="1 12">
        <name>FAD</name>
        <dbReference type="ChEBI" id="CHEBI:57692"/>
    </cofactor>
</comment>
<protein>
    <recommendedName>
        <fullName evidence="4 10">L-aspartate oxidase</fullName>
        <ecNumber evidence="4 10">1.4.3.16</ecNumber>
    </recommendedName>
</protein>
<dbReference type="SUPFAM" id="SSF56425">
    <property type="entry name" value="Succinate dehydrogenase/fumarate reductase flavoprotein, catalytic domain"/>
    <property type="match status" value="1"/>
</dbReference>
<evidence type="ECO:0000256" key="9">
    <source>
        <dbReference type="ARBA" id="ARBA00048305"/>
    </source>
</evidence>
<dbReference type="NCBIfam" id="TIGR00551">
    <property type="entry name" value="nadB"/>
    <property type="match status" value="1"/>
</dbReference>
<dbReference type="InterPro" id="IPR005288">
    <property type="entry name" value="NadB"/>
</dbReference>
<evidence type="ECO:0000256" key="4">
    <source>
        <dbReference type="ARBA" id="ARBA00012173"/>
    </source>
</evidence>
<dbReference type="PANTHER" id="PTHR42716">
    <property type="entry name" value="L-ASPARTATE OXIDASE"/>
    <property type="match status" value="1"/>
</dbReference>
<evidence type="ECO:0000256" key="1">
    <source>
        <dbReference type="ARBA" id="ARBA00001974"/>
    </source>
</evidence>
<evidence type="ECO:0000259" key="15">
    <source>
        <dbReference type="Pfam" id="PF02910"/>
    </source>
</evidence>
<evidence type="ECO:0000313" key="16">
    <source>
        <dbReference type="EMBL" id="GBC99306.1"/>
    </source>
</evidence>
<proteinExistence type="inferred from homology"/>
<comment type="function">
    <text evidence="12">Catalyzes the oxidation of L-aspartate to iminoaspartate.</text>
</comment>
<evidence type="ECO:0000259" key="14">
    <source>
        <dbReference type="Pfam" id="PF00890"/>
    </source>
</evidence>
<evidence type="ECO:0000256" key="3">
    <source>
        <dbReference type="ARBA" id="ARBA00008562"/>
    </source>
</evidence>
<evidence type="ECO:0000256" key="2">
    <source>
        <dbReference type="ARBA" id="ARBA00004950"/>
    </source>
</evidence>
<dbReference type="InterPro" id="IPR003953">
    <property type="entry name" value="FAD-dep_OxRdtase_2_FAD-bd"/>
</dbReference>
<dbReference type="Proteomes" id="UP000236173">
    <property type="component" value="Unassembled WGS sequence"/>
</dbReference>
<dbReference type="Pfam" id="PF02910">
    <property type="entry name" value="Succ_DH_flav_C"/>
    <property type="match status" value="1"/>
</dbReference>
<dbReference type="EMBL" id="BEHT01000024">
    <property type="protein sequence ID" value="GBC99306.1"/>
    <property type="molecule type" value="Genomic_DNA"/>
</dbReference>
<evidence type="ECO:0000256" key="6">
    <source>
        <dbReference type="ARBA" id="ARBA00022642"/>
    </source>
</evidence>
<sequence length="535" mass="58382">MQSVIERCCDVLILGGGIAGLWCAYHTAPKASVVVLNKGSFAEASTFWAQGGMAAALAPSDAPEKHFADTVAAGAGLCDEDAVWTLVTEAPKQVMALWHIGVPFDTDDGQLVLTIEGAHSVERIAHAYGDATGRAVMETLPRAVEQRGVRLYERATALQLLVRDGAWAGAFVLRDGTVELWRAKACVLATGGCGQLFAVTTNPQGATGDGVALAFEVGARVADMEFVQFHPTALAVGEVPRPLISEALRGEGALLRNAKGERFMPRYHPRAELAPRDIVARAIFMEMQETGMPYVWLDITHKGEEFVRERFPNIYHACLARGFRLGREPVPVAPAAHYHMGGIRTDLWGRTNIPRLYAIGECACTGVHGANRLASNSLTEGLVFGYRVAHAVDEWLHAPLPALPDSMPVPPSGYSDWQMLRQIQQTMGELVGVVRWADGLTAATARLTELGKAARGLATRWVTTAWLIARAALERTESRGAHFRQDYPASDDARWRVHLTWQIGGAPVWQHPPQRHQEPVHRLSNRQDRRNASGE</sequence>
<comment type="caution">
    <text evidence="16">The sequence shown here is derived from an EMBL/GenBank/DDBJ whole genome shotgun (WGS) entry which is preliminary data.</text>
</comment>
<evidence type="ECO:0000256" key="10">
    <source>
        <dbReference type="NCBIfam" id="TIGR00551"/>
    </source>
</evidence>
<dbReference type="Pfam" id="PF00890">
    <property type="entry name" value="FAD_binding_2"/>
    <property type="match status" value="1"/>
</dbReference>
<dbReference type="AlphaFoldDB" id="A0A2H5XDQ3"/>
<accession>A0A2H5XDQ3</accession>
<dbReference type="SUPFAM" id="SSF46977">
    <property type="entry name" value="Succinate dehydrogenase/fumarate reductase flavoprotein C-terminal domain"/>
    <property type="match status" value="1"/>
</dbReference>
<evidence type="ECO:0000256" key="8">
    <source>
        <dbReference type="ARBA" id="ARBA00023002"/>
    </source>
</evidence>
<dbReference type="Gene3D" id="1.20.58.100">
    <property type="entry name" value="Fumarate reductase/succinate dehydrogenase flavoprotein-like, C-terminal domain"/>
    <property type="match status" value="1"/>
</dbReference>
<organism evidence="16 17">
    <name type="scientific">Candidatus Fervidibacter japonicus</name>
    <dbReference type="NCBI Taxonomy" id="2035412"/>
    <lineage>
        <taxon>Bacteria</taxon>
        <taxon>Candidatus Fervidibacterota</taxon>
        <taxon>Candidatus Fervidibacter</taxon>
    </lineage>
</organism>
<dbReference type="SUPFAM" id="SSF51905">
    <property type="entry name" value="FAD/NAD(P)-binding domain"/>
    <property type="match status" value="1"/>
</dbReference>
<evidence type="ECO:0000256" key="11">
    <source>
        <dbReference type="PIRSR" id="PIRSR000171-1"/>
    </source>
</evidence>
<dbReference type="Gene3D" id="3.90.700.10">
    <property type="entry name" value="Succinate dehydrogenase/fumarate reductase flavoprotein, catalytic domain"/>
    <property type="match status" value="1"/>
</dbReference>
<comment type="similarity">
    <text evidence="3 12">Belongs to the FAD-dependent oxidoreductase 2 family. NadB subfamily.</text>
</comment>
<name>A0A2H5XDQ3_9BACT</name>
<feature type="domain" description="Fumarate reductase/succinate dehydrogenase flavoprotein-like C-terminal" evidence="15">
    <location>
        <begin position="462"/>
        <end position="502"/>
    </location>
</feature>
<dbReference type="PIRSF" id="PIRSF000171">
    <property type="entry name" value="SDHA_APRA_LASPO"/>
    <property type="match status" value="1"/>
</dbReference>
<keyword evidence="6 12" id="KW-0662">Pyridine nucleotide biosynthesis</keyword>
<dbReference type="InterPro" id="IPR015939">
    <property type="entry name" value="Fum_Rdtase/Succ_DH_flav-like_C"/>
</dbReference>
<dbReference type="NCBIfam" id="NF005701">
    <property type="entry name" value="PRK07512.1"/>
    <property type="match status" value="1"/>
</dbReference>
<dbReference type="UniPathway" id="UPA00253">
    <property type="reaction ID" value="UER00326"/>
</dbReference>
<comment type="catalytic activity">
    <reaction evidence="9">
        <text>L-aspartate + O2 = iminosuccinate + H2O2</text>
        <dbReference type="Rhea" id="RHEA:25876"/>
        <dbReference type="ChEBI" id="CHEBI:15379"/>
        <dbReference type="ChEBI" id="CHEBI:16240"/>
        <dbReference type="ChEBI" id="CHEBI:29991"/>
        <dbReference type="ChEBI" id="CHEBI:77875"/>
        <dbReference type="EC" id="1.4.3.16"/>
    </reaction>
    <physiologicalReaction direction="left-to-right" evidence="9">
        <dbReference type="Rhea" id="RHEA:25877"/>
    </physiologicalReaction>
</comment>
<comment type="pathway">
    <text evidence="2 12">Cofactor biosynthesis; NAD(+) biosynthesis; iminoaspartate from L-aspartate (oxidase route): step 1/1.</text>
</comment>
<feature type="region of interest" description="Disordered" evidence="13">
    <location>
        <begin position="506"/>
        <end position="535"/>
    </location>
</feature>
<dbReference type="EC" id="1.4.3.16" evidence="4 10"/>
<keyword evidence="5 12" id="KW-0285">Flavoprotein</keyword>
<dbReference type="GO" id="GO:0034628">
    <property type="term" value="P:'de novo' NAD+ biosynthetic process from L-aspartate"/>
    <property type="evidence" value="ECO:0007669"/>
    <property type="project" value="TreeGrafter"/>
</dbReference>
<evidence type="ECO:0000256" key="7">
    <source>
        <dbReference type="ARBA" id="ARBA00022827"/>
    </source>
</evidence>
<dbReference type="PANTHER" id="PTHR42716:SF2">
    <property type="entry name" value="L-ASPARTATE OXIDASE, CHLOROPLASTIC"/>
    <property type="match status" value="1"/>
</dbReference>
<feature type="compositionally biased region" description="Basic and acidic residues" evidence="13">
    <location>
        <begin position="515"/>
        <end position="535"/>
    </location>
</feature>
<dbReference type="GO" id="GO:0008734">
    <property type="term" value="F:L-aspartate oxidase activity"/>
    <property type="evidence" value="ECO:0007669"/>
    <property type="project" value="UniProtKB-UniRule"/>
</dbReference>
<evidence type="ECO:0000256" key="13">
    <source>
        <dbReference type="SAM" id="MobiDB-lite"/>
    </source>
</evidence>
<keyword evidence="8 12" id="KW-0560">Oxidoreductase</keyword>
<evidence type="ECO:0000313" key="17">
    <source>
        <dbReference type="Proteomes" id="UP000236173"/>
    </source>
</evidence>